<sequence length="103" mass="11146">MSTRRLIDFEVTSDEGAERVNEALVGVFEALAGQRPDGVRLAYWRVTGGRRFHALIELVDEGPNPLMDIPASRALPGLIGSCVDGGYPRPVTVELVGSYGFDV</sequence>
<evidence type="ECO:0000313" key="1">
    <source>
        <dbReference type="EMBL" id="ADP83695.1"/>
    </source>
</evidence>
<accession>E3IUL0</accession>
<gene>
    <name evidence="1" type="ordered locus">FraEuI1c_5711</name>
</gene>
<dbReference type="AlphaFoldDB" id="E3IUL0"/>
<reference evidence="1 2" key="1">
    <citation type="submission" date="2010-10" db="EMBL/GenBank/DDBJ databases">
        <title>Complete sequence of Frankia sp. EuI1c.</title>
        <authorList>
            <consortium name="US DOE Joint Genome Institute"/>
            <person name="Lucas S."/>
            <person name="Copeland A."/>
            <person name="Lapidus A."/>
            <person name="Cheng J.-F."/>
            <person name="Bruce D."/>
            <person name="Goodwin L."/>
            <person name="Pitluck S."/>
            <person name="Chertkov O."/>
            <person name="Detter J.C."/>
            <person name="Han C."/>
            <person name="Tapia R."/>
            <person name="Land M."/>
            <person name="Hauser L."/>
            <person name="Jeffries C."/>
            <person name="Kyrpides N."/>
            <person name="Ivanova N."/>
            <person name="Mikhailova N."/>
            <person name="Beauchemin N."/>
            <person name="Sen A."/>
            <person name="Sur S.A."/>
            <person name="Gtari M."/>
            <person name="Wall L."/>
            <person name="Tisa L."/>
            <person name="Woyke T."/>
        </authorList>
    </citation>
    <scope>NUCLEOTIDE SEQUENCE [LARGE SCALE GENOMIC DNA]</scope>
    <source>
        <strain evidence="2">DSM 45817 / CECT 9037 / EuI1c</strain>
    </source>
</reference>
<dbReference type="EMBL" id="CP002299">
    <property type="protein sequence ID" value="ADP83695.1"/>
    <property type="molecule type" value="Genomic_DNA"/>
</dbReference>
<name>E3IUL0_PSEI1</name>
<evidence type="ECO:0008006" key="3">
    <source>
        <dbReference type="Google" id="ProtNLM"/>
    </source>
</evidence>
<dbReference type="KEGG" id="fri:FraEuI1c_5711"/>
<dbReference type="STRING" id="298654.FraEuI1c_5711"/>
<protein>
    <recommendedName>
        <fullName evidence="3">Antibiotic biosynthesis monooxygenase</fullName>
    </recommendedName>
</protein>
<evidence type="ECO:0000313" key="2">
    <source>
        <dbReference type="Proteomes" id="UP000002484"/>
    </source>
</evidence>
<dbReference type="HOGENOM" id="CLU_178398_1_0_11"/>
<dbReference type="OrthoDB" id="163010at2"/>
<dbReference type="RefSeq" id="WP_013426813.1">
    <property type="nucleotide sequence ID" value="NC_014666.1"/>
</dbReference>
<dbReference type="Proteomes" id="UP000002484">
    <property type="component" value="Chromosome"/>
</dbReference>
<dbReference type="InParanoid" id="E3IUL0"/>
<organism evidence="1 2">
    <name type="scientific">Pseudofrankia inefficax (strain DSM 45817 / CECT 9037 / DDB 130130 / EuI1c)</name>
    <name type="common">Frankia inefficax</name>
    <dbReference type="NCBI Taxonomy" id="298654"/>
    <lineage>
        <taxon>Bacteria</taxon>
        <taxon>Bacillati</taxon>
        <taxon>Actinomycetota</taxon>
        <taxon>Actinomycetes</taxon>
        <taxon>Frankiales</taxon>
        <taxon>Frankiaceae</taxon>
        <taxon>Pseudofrankia</taxon>
    </lineage>
</organism>
<keyword evidence="2" id="KW-1185">Reference proteome</keyword>
<dbReference type="eggNOG" id="ENOG5032103">
    <property type="taxonomic scope" value="Bacteria"/>
</dbReference>
<proteinExistence type="predicted"/>